<keyword evidence="7" id="KW-0732">Signal</keyword>
<dbReference type="PRINTS" id="PR00486">
    <property type="entry name" value="UTEROGLOBIN"/>
</dbReference>
<dbReference type="eggNOG" id="ENOG502QUIJ">
    <property type="taxonomic scope" value="Eukaryota"/>
</dbReference>
<dbReference type="InterPro" id="IPR010736">
    <property type="entry name" value="SHIPPO-rpt"/>
</dbReference>
<dbReference type="GO" id="GO:0019834">
    <property type="term" value="F:phospholipase A2 inhibitor activity"/>
    <property type="evidence" value="ECO:0007669"/>
    <property type="project" value="UniProtKB-KW"/>
</dbReference>
<dbReference type="InterPro" id="IPR016126">
    <property type="entry name" value="Secretoglobin"/>
</dbReference>
<dbReference type="InterPro" id="IPR000329">
    <property type="entry name" value="Uteroglobin"/>
</dbReference>
<keyword evidence="5" id="KW-1015">Disulfide bond</keyword>
<keyword evidence="3" id="KW-0964">Secreted</keyword>
<name>M7BV77_CHEMY</name>
<evidence type="ECO:0000256" key="6">
    <source>
        <dbReference type="ARBA" id="ARBA00031712"/>
    </source>
</evidence>
<comment type="subcellular location">
    <subcellularLocation>
        <location evidence="1">Secreted</location>
    </subcellularLocation>
</comment>
<evidence type="ECO:0000256" key="4">
    <source>
        <dbReference type="ARBA" id="ARBA00023005"/>
    </source>
</evidence>
<dbReference type="InterPro" id="IPR051291">
    <property type="entry name" value="CIMAP"/>
</dbReference>
<dbReference type="EMBL" id="KB542907">
    <property type="protein sequence ID" value="EMP32032.1"/>
    <property type="molecule type" value="Genomic_DNA"/>
</dbReference>
<dbReference type="PROSITE" id="PS51311">
    <property type="entry name" value="SCGB"/>
    <property type="match status" value="1"/>
</dbReference>
<evidence type="ECO:0000256" key="7">
    <source>
        <dbReference type="SAM" id="SignalP"/>
    </source>
</evidence>
<dbReference type="GO" id="GO:0005856">
    <property type="term" value="C:cytoskeleton"/>
    <property type="evidence" value="ECO:0007669"/>
    <property type="project" value="TreeGrafter"/>
</dbReference>
<dbReference type="Pfam" id="PF07004">
    <property type="entry name" value="SHIPPO-rpt"/>
    <property type="match status" value="5"/>
</dbReference>
<feature type="chain" id="PRO_5004080530" description="Uteroglobin" evidence="7">
    <location>
        <begin position="22"/>
        <end position="302"/>
    </location>
</feature>
<evidence type="ECO:0000256" key="1">
    <source>
        <dbReference type="ARBA" id="ARBA00004613"/>
    </source>
</evidence>
<gene>
    <name evidence="8" type="ORF">UY3_10839</name>
</gene>
<accession>M7BV77</accession>
<keyword evidence="4" id="KW-0593">Phospholipase A2 inhibitor</keyword>
<feature type="signal peptide" evidence="7">
    <location>
        <begin position="1"/>
        <end position="21"/>
    </location>
</feature>
<dbReference type="Pfam" id="PF01099">
    <property type="entry name" value="Uteroglobin"/>
    <property type="match status" value="1"/>
</dbReference>
<evidence type="ECO:0000256" key="2">
    <source>
        <dbReference type="ARBA" id="ARBA00020696"/>
    </source>
</evidence>
<sequence>MKLPVALPLIRLTLCCYSVTADTCPVLINILNKSLFGSCPEYMESIAPFVTSDVMKTAAYELKECVLKLSQEHSGAIGELMPFFLGYLKHNPTKRKAPAYTFKGARPSLREACSPGPRYYVEPAMTRKGKEVAPAYTMCGRPKVKTEVTPGPSDYSTEKSKKHVYESAPVHSMSFRTGSFRVDSTPGPGAYTIPRVMGPNTVDKTASPCYSMKWKSKLGRFDEDLHKTPGPAAYRKTDIDVYKKRAPKYSMSSRTKPAGTVRHPGPGDYYPGKITLTKPCAPVVTFGIRHSEYTMPLTVDVY</sequence>
<dbReference type="Proteomes" id="UP000031443">
    <property type="component" value="Unassembled WGS sequence"/>
</dbReference>
<keyword evidence="9" id="KW-1185">Reference proteome</keyword>
<evidence type="ECO:0000256" key="3">
    <source>
        <dbReference type="ARBA" id="ARBA00022525"/>
    </source>
</evidence>
<evidence type="ECO:0000256" key="5">
    <source>
        <dbReference type="ARBA" id="ARBA00023157"/>
    </source>
</evidence>
<evidence type="ECO:0000313" key="9">
    <source>
        <dbReference type="Proteomes" id="UP000031443"/>
    </source>
</evidence>
<protein>
    <recommendedName>
        <fullName evidence="2">Uteroglobin</fullName>
    </recommendedName>
    <alternativeName>
        <fullName evidence="6">Secretoglobin family 1A member 1</fullName>
    </alternativeName>
</protein>
<dbReference type="InterPro" id="IPR035960">
    <property type="entry name" value="Secretoglobin_sf"/>
</dbReference>
<dbReference type="PANTHER" id="PTHR21580:SF28">
    <property type="entry name" value="BOREALIN N-TERMINAL DOMAIN-CONTAINING PROTEIN-RELATED"/>
    <property type="match status" value="1"/>
</dbReference>
<reference evidence="9" key="1">
    <citation type="journal article" date="2013" name="Nat. Genet.">
        <title>The draft genomes of soft-shell turtle and green sea turtle yield insights into the development and evolution of the turtle-specific body plan.</title>
        <authorList>
            <person name="Wang Z."/>
            <person name="Pascual-Anaya J."/>
            <person name="Zadissa A."/>
            <person name="Li W."/>
            <person name="Niimura Y."/>
            <person name="Huang Z."/>
            <person name="Li C."/>
            <person name="White S."/>
            <person name="Xiong Z."/>
            <person name="Fang D."/>
            <person name="Wang B."/>
            <person name="Ming Y."/>
            <person name="Chen Y."/>
            <person name="Zheng Y."/>
            <person name="Kuraku S."/>
            <person name="Pignatelli M."/>
            <person name="Herrero J."/>
            <person name="Beal K."/>
            <person name="Nozawa M."/>
            <person name="Li Q."/>
            <person name="Wang J."/>
            <person name="Zhang H."/>
            <person name="Yu L."/>
            <person name="Shigenobu S."/>
            <person name="Wang J."/>
            <person name="Liu J."/>
            <person name="Flicek P."/>
            <person name="Searle S."/>
            <person name="Wang J."/>
            <person name="Kuratani S."/>
            <person name="Yin Y."/>
            <person name="Aken B."/>
            <person name="Zhang G."/>
            <person name="Irie N."/>
        </authorList>
    </citation>
    <scope>NUCLEOTIDE SEQUENCE [LARGE SCALE GENOMIC DNA]</scope>
</reference>
<dbReference type="AlphaFoldDB" id="M7BV77"/>
<dbReference type="GO" id="GO:0005576">
    <property type="term" value="C:extracellular region"/>
    <property type="evidence" value="ECO:0007669"/>
    <property type="project" value="UniProtKB-SubCell"/>
</dbReference>
<proteinExistence type="predicted"/>
<dbReference type="GO" id="GO:0007165">
    <property type="term" value="P:signal transduction"/>
    <property type="evidence" value="ECO:0007669"/>
    <property type="project" value="InterPro"/>
</dbReference>
<evidence type="ECO:0000313" key="8">
    <source>
        <dbReference type="EMBL" id="EMP32032.1"/>
    </source>
</evidence>
<dbReference type="Gene3D" id="1.10.210.10">
    <property type="entry name" value="Secretoglobin"/>
    <property type="match status" value="1"/>
</dbReference>
<organism evidence="8 9">
    <name type="scientific">Chelonia mydas</name>
    <name type="common">Green sea-turtle</name>
    <name type="synonym">Chelonia agassizi</name>
    <dbReference type="NCBI Taxonomy" id="8469"/>
    <lineage>
        <taxon>Eukaryota</taxon>
        <taxon>Metazoa</taxon>
        <taxon>Chordata</taxon>
        <taxon>Craniata</taxon>
        <taxon>Vertebrata</taxon>
        <taxon>Euteleostomi</taxon>
        <taxon>Archelosauria</taxon>
        <taxon>Testudinata</taxon>
        <taxon>Testudines</taxon>
        <taxon>Cryptodira</taxon>
        <taxon>Durocryptodira</taxon>
        <taxon>Americhelydia</taxon>
        <taxon>Chelonioidea</taxon>
        <taxon>Cheloniidae</taxon>
        <taxon>Chelonia</taxon>
    </lineage>
</organism>
<dbReference type="PANTHER" id="PTHR21580">
    <property type="entry name" value="SHIPPO-1-RELATED"/>
    <property type="match status" value="1"/>
</dbReference>
<dbReference type="SUPFAM" id="SSF48201">
    <property type="entry name" value="Uteroglobin-like"/>
    <property type="match status" value="1"/>
</dbReference>